<sequence>MITDSVMVEVLAAETVELFRDSIVVTPTLMGGFGTPRKLY</sequence>
<dbReference type="AlphaFoldDB" id="A0A852TE59"/>
<reference evidence="2" key="2">
    <citation type="submission" date="2020-08" db="EMBL/GenBank/DDBJ databases">
        <title>The Agave Microbiome: Exploring the role of microbial communities in plant adaptations to desert environments.</title>
        <authorList>
            <person name="Partida-Martinez L.P."/>
        </authorList>
    </citation>
    <scope>NUCLEOTIDE SEQUENCE [LARGE SCALE GENOMIC DNA]</scope>
    <source>
        <strain evidence="2">AT2.8</strain>
    </source>
</reference>
<dbReference type="EMBL" id="JACCBX010000006">
    <property type="protein sequence ID" value="NYE06305.1"/>
    <property type="molecule type" value="Genomic_DNA"/>
</dbReference>
<dbReference type="Proteomes" id="UP000548423">
    <property type="component" value="Unassembled WGS sequence"/>
</dbReference>
<comment type="caution">
    <text evidence="1">The sequence shown here is derived from an EMBL/GenBank/DDBJ whole genome shotgun (WGS) entry which is preliminary data.</text>
</comment>
<proteinExistence type="predicted"/>
<accession>A0A852TE59</accession>
<reference evidence="2" key="1">
    <citation type="submission" date="2020-07" db="EMBL/GenBank/DDBJ databases">
        <authorList>
            <person name="Partida-Martinez L."/>
            <person name="Huntemann M."/>
            <person name="Clum A."/>
            <person name="Wang J."/>
            <person name="Palaniappan K."/>
            <person name="Ritter S."/>
            <person name="Chen I.-M."/>
            <person name="Stamatis D."/>
            <person name="Reddy T."/>
            <person name="O'Malley R."/>
            <person name="Daum C."/>
            <person name="Shapiro N."/>
            <person name="Ivanova N."/>
            <person name="Kyrpides N."/>
            <person name="Woyke T."/>
        </authorList>
    </citation>
    <scope>NUCLEOTIDE SEQUENCE [LARGE SCALE GENOMIC DNA]</scope>
    <source>
        <strain evidence="2">AT2.8</strain>
    </source>
</reference>
<name>A0A852TE59_9BACI</name>
<gene>
    <name evidence="1" type="ORF">F4694_003085</name>
</gene>
<evidence type="ECO:0000313" key="1">
    <source>
        <dbReference type="EMBL" id="NYE06305.1"/>
    </source>
</evidence>
<evidence type="ECO:0000313" key="2">
    <source>
        <dbReference type="Proteomes" id="UP000548423"/>
    </source>
</evidence>
<organism evidence="1 2">
    <name type="scientific">Neobacillus niacini</name>
    <dbReference type="NCBI Taxonomy" id="86668"/>
    <lineage>
        <taxon>Bacteria</taxon>
        <taxon>Bacillati</taxon>
        <taxon>Bacillota</taxon>
        <taxon>Bacilli</taxon>
        <taxon>Bacillales</taxon>
        <taxon>Bacillaceae</taxon>
        <taxon>Neobacillus</taxon>
    </lineage>
</organism>
<protein>
    <submittedName>
        <fullName evidence="1">Uncharacterized protein</fullName>
    </submittedName>
</protein>